<evidence type="ECO:0000313" key="4">
    <source>
        <dbReference type="EMBL" id="CAF4086902.1"/>
    </source>
</evidence>
<accession>A0A819TF54</accession>
<evidence type="ECO:0000256" key="1">
    <source>
        <dbReference type="ARBA" id="ARBA00022737"/>
    </source>
</evidence>
<dbReference type="Gene3D" id="2.20.110.10">
    <property type="entry name" value="Histone H3 K4-specific methyltransferase SET7/9 N-terminal domain"/>
    <property type="match status" value="1"/>
</dbReference>
<dbReference type="Proteomes" id="UP000663868">
    <property type="component" value="Unassembled WGS sequence"/>
</dbReference>
<comment type="caution">
    <text evidence="4">The sequence shown here is derived from an EMBL/GenBank/DDBJ whole genome shotgun (WGS) entry which is preliminary data.</text>
</comment>
<organism evidence="4 5">
    <name type="scientific">Adineta steineri</name>
    <dbReference type="NCBI Taxonomy" id="433720"/>
    <lineage>
        <taxon>Eukaryota</taxon>
        <taxon>Metazoa</taxon>
        <taxon>Spiralia</taxon>
        <taxon>Gnathifera</taxon>
        <taxon>Rotifera</taxon>
        <taxon>Eurotatoria</taxon>
        <taxon>Bdelloidea</taxon>
        <taxon>Adinetida</taxon>
        <taxon>Adinetidae</taxon>
        <taxon>Adineta</taxon>
    </lineage>
</organism>
<keyword evidence="2" id="KW-0245">EGF-like domain</keyword>
<proteinExistence type="predicted"/>
<dbReference type="InterPro" id="IPR003409">
    <property type="entry name" value="MORN"/>
</dbReference>
<keyword evidence="2" id="KW-1015">Disulfide bond</keyword>
<dbReference type="CDD" id="cd00054">
    <property type="entry name" value="EGF_CA"/>
    <property type="match status" value="1"/>
</dbReference>
<keyword evidence="1" id="KW-0677">Repeat</keyword>
<feature type="domain" description="EGF-like" evidence="3">
    <location>
        <begin position="188"/>
        <end position="226"/>
    </location>
</feature>
<dbReference type="EMBL" id="CAJOBB010004386">
    <property type="protein sequence ID" value="CAF4086902.1"/>
    <property type="molecule type" value="Genomic_DNA"/>
</dbReference>
<name>A0A819TF54_9BILA</name>
<feature type="disulfide bond" evidence="2">
    <location>
        <begin position="216"/>
        <end position="225"/>
    </location>
</feature>
<dbReference type="PROSITE" id="PS01186">
    <property type="entry name" value="EGF_2"/>
    <property type="match status" value="1"/>
</dbReference>
<dbReference type="AlphaFoldDB" id="A0A819TF54"/>
<gene>
    <name evidence="4" type="ORF">KXQ929_LOCUS33715</name>
</gene>
<feature type="disulfide bond" evidence="2">
    <location>
        <begin position="197"/>
        <end position="214"/>
    </location>
</feature>
<comment type="caution">
    <text evidence="2">Lacks conserved residue(s) required for the propagation of feature annotation.</text>
</comment>
<dbReference type="Gene3D" id="2.10.25.10">
    <property type="entry name" value="Laminin"/>
    <property type="match status" value="1"/>
</dbReference>
<dbReference type="Pfam" id="PF00008">
    <property type="entry name" value="EGF"/>
    <property type="match status" value="1"/>
</dbReference>
<dbReference type="SUPFAM" id="SSF57196">
    <property type="entry name" value="EGF/Laminin"/>
    <property type="match status" value="1"/>
</dbReference>
<reference evidence="4" key="1">
    <citation type="submission" date="2021-02" db="EMBL/GenBank/DDBJ databases">
        <authorList>
            <person name="Nowell W R."/>
        </authorList>
    </citation>
    <scope>NUCLEOTIDE SEQUENCE</scope>
</reference>
<dbReference type="InterPro" id="IPR000742">
    <property type="entry name" value="EGF"/>
</dbReference>
<dbReference type="SUPFAM" id="SSF82185">
    <property type="entry name" value="Histone H3 K4-specific methyltransferase SET7/9 N-terminal domain"/>
    <property type="match status" value="1"/>
</dbReference>
<dbReference type="Pfam" id="PF02493">
    <property type="entry name" value="MORN"/>
    <property type="match status" value="3"/>
</dbReference>
<evidence type="ECO:0000313" key="5">
    <source>
        <dbReference type="Proteomes" id="UP000663868"/>
    </source>
</evidence>
<dbReference type="PROSITE" id="PS00022">
    <property type="entry name" value="EGF_1"/>
    <property type="match status" value="1"/>
</dbReference>
<dbReference type="PROSITE" id="PS50026">
    <property type="entry name" value="EGF_3"/>
    <property type="match status" value="1"/>
</dbReference>
<evidence type="ECO:0000259" key="3">
    <source>
        <dbReference type="PROSITE" id="PS50026"/>
    </source>
</evidence>
<evidence type="ECO:0000256" key="2">
    <source>
        <dbReference type="PROSITE-ProRule" id="PRU00076"/>
    </source>
</evidence>
<sequence length="340" mass="37311">MVLVQKSFPMVTHMLVISVGGKCHGNGKLVISSKEYMGGMFVNGKLNGNGYTFQNGILYTGNFYEGVANGYGTIVYPDRTSWFGIVLNGIPAIAAKTLKKKDGDDVLNYRMTMEWLRNPFILCEERWEIKYMSDTNGGKYDRAVNGYEFDTVLYETESIVQICPPGSEVIAGVGGCANKTTNTTIFPVGSRCASNPCGDRGLCSDFLLADGYHCECDPPYVGLNCQTEYQRCSIFECGNKTSKIVPLCVGFASDKALPHVCNCLVKGATKDTYFALNNCHNEKLFSLKCAGAERVGAVPFSNKAFYICFTGSINASVRSCDLNHVWNDTQKECVPEHTPL</sequence>
<protein>
    <recommendedName>
        <fullName evidence="3">EGF-like domain-containing protein</fullName>
    </recommendedName>
</protein>